<reference evidence="10 12" key="2">
    <citation type="submission" date="2020-02" db="EMBL/GenBank/DDBJ databases">
        <title>Tigecycline-resistant Acinetobacter species from pigs and migratory birds.</title>
        <authorList>
            <person name="Chen C."/>
            <person name="Sun J."/>
            <person name="Liao X.-P."/>
            <person name="Liu Y.-H."/>
        </authorList>
    </citation>
    <scope>NUCLEOTIDE SEQUENCE [LARGE SCALE GENOMIC DNA]</scope>
    <source>
        <strain evidence="10 12">C15_T</strain>
    </source>
</reference>
<dbReference type="Proteomes" id="UP001284654">
    <property type="component" value="Unassembled WGS sequence"/>
</dbReference>
<organism evidence="9 11">
    <name type="scientific">Acinetobacter indicus</name>
    <dbReference type="NCBI Taxonomy" id="756892"/>
    <lineage>
        <taxon>Bacteria</taxon>
        <taxon>Pseudomonadati</taxon>
        <taxon>Pseudomonadota</taxon>
        <taxon>Gammaproteobacteria</taxon>
        <taxon>Moraxellales</taxon>
        <taxon>Moraxellaceae</taxon>
        <taxon>Acinetobacter</taxon>
    </lineage>
</organism>
<evidence type="ECO:0000313" key="8">
    <source>
        <dbReference type="EMBL" id="MDV4316299.1"/>
    </source>
</evidence>
<evidence type="ECO:0000256" key="6">
    <source>
        <dbReference type="ARBA" id="ARBA00023288"/>
    </source>
</evidence>
<evidence type="ECO:0000313" key="11">
    <source>
        <dbReference type="Proteomes" id="UP000503440"/>
    </source>
</evidence>
<comment type="similarity">
    <text evidence="1">Belongs to the EcnA/EcnB lipoprotein family.</text>
</comment>
<dbReference type="RefSeq" id="WP_005179532.1">
    <property type="nucleotide sequence ID" value="NZ_CAXNYR010000002.1"/>
</dbReference>
<evidence type="ECO:0000313" key="10">
    <source>
        <dbReference type="EMBL" id="QOW43630.1"/>
    </source>
</evidence>
<evidence type="ECO:0000313" key="12">
    <source>
        <dbReference type="Proteomes" id="UP000593812"/>
    </source>
</evidence>
<keyword evidence="2" id="KW-1003">Cell membrane</keyword>
<keyword evidence="3" id="KW-0732">Signal</keyword>
<keyword evidence="6 9" id="KW-0449">Lipoprotein</keyword>
<evidence type="ECO:0000256" key="2">
    <source>
        <dbReference type="ARBA" id="ARBA00022475"/>
    </source>
</evidence>
<dbReference type="Proteomes" id="UP000503440">
    <property type="component" value="Chromosome"/>
</dbReference>
<dbReference type="KEGG" id="aid:CTZ23_04010"/>
<evidence type="ECO:0000256" key="1">
    <source>
        <dbReference type="ARBA" id="ARBA00010296"/>
    </source>
</evidence>
<evidence type="ECO:0000256" key="5">
    <source>
        <dbReference type="ARBA" id="ARBA00023139"/>
    </source>
</evidence>
<dbReference type="AlphaFoldDB" id="A0A0F3LJU2"/>
<reference evidence="9 11" key="1">
    <citation type="submission" date="2019-09" db="EMBL/GenBank/DDBJ databases">
        <title>Non-baumannii Acinetobacter spp. carrying blaNDM-1 isolated in China.</title>
        <authorList>
            <person name="Cui C."/>
            <person name="Chen C."/>
            <person name="Sun J."/>
            <person name="Liu Y."/>
        </authorList>
    </citation>
    <scope>NUCLEOTIDE SEQUENCE [LARGE SCALE GENOMIC DNA]</scope>
    <source>
        <strain evidence="9 11">B18</strain>
    </source>
</reference>
<evidence type="ECO:0000256" key="3">
    <source>
        <dbReference type="ARBA" id="ARBA00022729"/>
    </source>
</evidence>
<accession>A0A0F3LJU2</accession>
<name>A0A0F3LJU2_9GAMM</name>
<feature type="region of interest" description="Disordered" evidence="7">
    <location>
        <begin position="26"/>
        <end position="48"/>
    </location>
</feature>
<protein>
    <submittedName>
        <fullName evidence="9">Entericidin A/B family lipoprotein</fullName>
    </submittedName>
</protein>
<dbReference type="EMBL" id="CP048654">
    <property type="protein sequence ID" value="QOW43630.1"/>
    <property type="molecule type" value="Genomic_DNA"/>
</dbReference>
<evidence type="ECO:0000313" key="9">
    <source>
        <dbReference type="EMBL" id="QIC69597.1"/>
    </source>
</evidence>
<evidence type="ECO:0000256" key="7">
    <source>
        <dbReference type="SAM" id="MobiDB-lite"/>
    </source>
</evidence>
<dbReference type="Pfam" id="PF08085">
    <property type="entry name" value="Entericidin"/>
    <property type="match status" value="1"/>
</dbReference>
<feature type="compositionally biased region" description="Polar residues" evidence="7">
    <location>
        <begin position="30"/>
        <end position="40"/>
    </location>
</feature>
<keyword evidence="4" id="KW-0472">Membrane</keyword>
<dbReference type="InterPro" id="IPR012556">
    <property type="entry name" value="Entericidin"/>
</dbReference>
<dbReference type="Proteomes" id="UP000593812">
    <property type="component" value="Chromosome"/>
</dbReference>
<reference evidence="8" key="3">
    <citation type="submission" date="2023-10" db="EMBL/GenBank/DDBJ databases">
        <authorList>
            <person name="Sykes E.M.E."/>
            <person name="Khan I.U.H."/>
            <person name="Kumar A."/>
        </authorList>
    </citation>
    <scope>NUCLEOTIDE SEQUENCE</scope>
    <source>
        <strain evidence="8">IK5</strain>
    </source>
</reference>
<evidence type="ECO:0000256" key="4">
    <source>
        <dbReference type="ARBA" id="ARBA00023136"/>
    </source>
</evidence>
<proteinExistence type="inferred from homology"/>
<dbReference type="GeneID" id="69466510"/>
<dbReference type="STRING" id="756892.GCA_001922645_02416"/>
<gene>
    <name evidence="9" type="ORF">FSC09_03830</name>
    <name evidence="10" type="ORF">G0027_12745</name>
    <name evidence="8" type="ORF">MSG88_11135</name>
</gene>
<keyword evidence="5" id="KW-0564">Palmitate</keyword>
<dbReference type="GO" id="GO:0016020">
    <property type="term" value="C:membrane"/>
    <property type="evidence" value="ECO:0007669"/>
    <property type="project" value="InterPro"/>
</dbReference>
<dbReference type="PROSITE" id="PS51257">
    <property type="entry name" value="PROKAR_LIPOPROTEIN"/>
    <property type="match status" value="1"/>
</dbReference>
<dbReference type="EMBL" id="CP044455">
    <property type="protein sequence ID" value="QIC69597.1"/>
    <property type="molecule type" value="Genomic_DNA"/>
</dbReference>
<sequence length="48" mass="5102">MKKILATSLLMMFVLTGCNTVKGLGEDVSSAGNAVSNTAEKTQDEIRQ</sequence>
<dbReference type="EMBL" id="JAWJYY010000001">
    <property type="protein sequence ID" value="MDV4316299.1"/>
    <property type="molecule type" value="Genomic_DNA"/>
</dbReference>
<dbReference type="GO" id="GO:0009636">
    <property type="term" value="P:response to toxic substance"/>
    <property type="evidence" value="ECO:0007669"/>
    <property type="project" value="InterPro"/>
</dbReference>